<sequence length="160" mass="18671">MGRTRLVRTSISELKKRIILAQERKLKITQYLQELWEKYQTGKISRDFYVETAHRHSDGKTLKEWVDYYDNYINECKILIRKYRKDLVKRGFGVFVFSLILIILLLGVGIYTQPRFVGFLIQEPSPVSEIVTDANATVTTTQQQAILGQPVKWTKTISLD</sequence>
<proteinExistence type="predicted"/>
<dbReference type="EMBL" id="LAZR01041736">
    <property type="protein sequence ID" value="KKL11244.1"/>
    <property type="molecule type" value="Genomic_DNA"/>
</dbReference>
<name>A0A0F9ANT7_9ZZZZ</name>
<feature type="non-terminal residue" evidence="2">
    <location>
        <position position="160"/>
    </location>
</feature>
<keyword evidence="1" id="KW-1133">Transmembrane helix</keyword>
<keyword evidence="1" id="KW-0812">Transmembrane</keyword>
<evidence type="ECO:0000313" key="2">
    <source>
        <dbReference type="EMBL" id="KKL11244.1"/>
    </source>
</evidence>
<organism evidence="2">
    <name type="scientific">marine sediment metagenome</name>
    <dbReference type="NCBI Taxonomy" id="412755"/>
    <lineage>
        <taxon>unclassified sequences</taxon>
        <taxon>metagenomes</taxon>
        <taxon>ecological metagenomes</taxon>
    </lineage>
</organism>
<gene>
    <name evidence="2" type="ORF">LCGC14_2547790</name>
</gene>
<protein>
    <submittedName>
        <fullName evidence="2">Uncharacterized protein</fullName>
    </submittedName>
</protein>
<keyword evidence="1" id="KW-0472">Membrane</keyword>
<feature type="transmembrane region" description="Helical" evidence="1">
    <location>
        <begin position="91"/>
        <end position="111"/>
    </location>
</feature>
<dbReference type="AlphaFoldDB" id="A0A0F9ANT7"/>
<evidence type="ECO:0000256" key="1">
    <source>
        <dbReference type="SAM" id="Phobius"/>
    </source>
</evidence>
<accession>A0A0F9ANT7</accession>
<reference evidence="2" key="1">
    <citation type="journal article" date="2015" name="Nature">
        <title>Complex archaea that bridge the gap between prokaryotes and eukaryotes.</title>
        <authorList>
            <person name="Spang A."/>
            <person name="Saw J.H."/>
            <person name="Jorgensen S.L."/>
            <person name="Zaremba-Niedzwiedzka K."/>
            <person name="Martijn J."/>
            <person name="Lind A.E."/>
            <person name="van Eijk R."/>
            <person name="Schleper C."/>
            <person name="Guy L."/>
            <person name="Ettema T.J."/>
        </authorList>
    </citation>
    <scope>NUCLEOTIDE SEQUENCE</scope>
</reference>
<comment type="caution">
    <text evidence="2">The sequence shown here is derived from an EMBL/GenBank/DDBJ whole genome shotgun (WGS) entry which is preliminary data.</text>
</comment>